<organism evidence="1 2">
    <name type="scientific">Steinernema carpocapsae</name>
    <name type="common">Entomopathogenic nematode</name>
    <dbReference type="NCBI Taxonomy" id="34508"/>
    <lineage>
        <taxon>Eukaryota</taxon>
        <taxon>Metazoa</taxon>
        <taxon>Ecdysozoa</taxon>
        <taxon>Nematoda</taxon>
        <taxon>Chromadorea</taxon>
        <taxon>Rhabditida</taxon>
        <taxon>Tylenchina</taxon>
        <taxon>Panagrolaimomorpha</taxon>
        <taxon>Strongyloidoidea</taxon>
        <taxon>Steinernematidae</taxon>
        <taxon>Steinernema</taxon>
    </lineage>
</organism>
<dbReference type="Proteomes" id="UP000298663">
    <property type="component" value="Unassembled WGS sequence"/>
</dbReference>
<name>A0A4U8UZQ8_STECR</name>
<sequence>MTAAIDWAKPFIREPDEERFSDFVNLFAENDWELNEFARQMLEVITEAKGNCTDLRRRMECAGDNKVGLVEMKLYSYLQMRVAQIAGDLRAERELYAIYTIRYSQYFGSLSHARSLLVLGLLVIIDRSA</sequence>
<protein>
    <submittedName>
        <fullName evidence="1">Uncharacterized protein</fullName>
    </submittedName>
</protein>
<reference evidence="1 2" key="1">
    <citation type="journal article" date="2015" name="Genome Biol.">
        <title>Comparative genomics of Steinernema reveals deeply conserved gene regulatory networks.</title>
        <authorList>
            <person name="Dillman A.R."/>
            <person name="Macchietto M."/>
            <person name="Porter C.F."/>
            <person name="Rogers A."/>
            <person name="Williams B."/>
            <person name="Antoshechkin I."/>
            <person name="Lee M.M."/>
            <person name="Goodwin Z."/>
            <person name="Lu X."/>
            <person name="Lewis E.E."/>
            <person name="Goodrich-Blair H."/>
            <person name="Stock S.P."/>
            <person name="Adams B.J."/>
            <person name="Sternberg P.W."/>
            <person name="Mortazavi A."/>
        </authorList>
    </citation>
    <scope>NUCLEOTIDE SEQUENCE [LARGE SCALE GENOMIC DNA]</scope>
    <source>
        <strain evidence="1 2">ALL</strain>
    </source>
</reference>
<evidence type="ECO:0000313" key="2">
    <source>
        <dbReference type="Proteomes" id="UP000298663"/>
    </source>
</evidence>
<comment type="caution">
    <text evidence="1">The sequence shown here is derived from an EMBL/GenBank/DDBJ whole genome shotgun (WGS) entry which is preliminary data.</text>
</comment>
<dbReference type="EMBL" id="AZBU02000001">
    <property type="protein sequence ID" value="TMS37448.1"/>
    <property type="molecule type" value="Genomic_DNA"/>
</dbReference>
<evidence type="ECO:0000313" key="1">
    <source>
        <dbReference type="EMBL" id="TMS37448.1"/>
    </source>
</evidence>
<reference evidence="1 2" key="2">
    <citation type="journal article" date="2019" name="G3 (Bethesda)">
        <title>Hybrid Assembly of the Genome of the Entomopathogenic Nematode Steinernema carpocapsae Identifies the X-Chromosome.</title>
        <authorList>
            <person name="Serra L."/>
            <person name="Macchietto M."/>
            <person name="Macias-Munoz A."/>
            <person name="McGill C.J."/>
            <person name="Rodriguez I.M."/>
            <person name="Rodriguez B."/>
            <person name="Murad R."/>
            <person name="Mortazavi A."/>
        </authorList>
    </citation>
    <scope>NUCLEOTIDE SEQUENCE [LARGE SCALE GENOMIC DNA]</scope>
    <source>
        <strain evidence="1 2">ALL</strain>
    </source>
</reference>
<proteinExistence type="predicted"/>
<dbReference type="AlphaFoldDB" id="A0A4U8UZQ8"/>
<gene>
    <name evidence="1" type="ORF">L596_004377</name>
</gene>
<keyword evidence="2" id="KW-1185">Reference proteome</keyword>
<accession>A0A4U8UZQ8</accession>